<dbReference type="EMBL" id="FNNB01000001">
    <property type="protein sequence ID" value="SDW00889.1"/>
    <property type="molecule type" value="Genomic_DNA"/>
</dbReference>
<name>A0A1H2Q322_9RHOB</name>
<reference evidence="3" key="1">
    <citation type="submission" date="2016-10" db="EMBL/GenBank/DDBJ databases">
        <authorList>
            <person name="Varghese N."/>
            <person name="Submissions S."/>
        </authorList>
    </citation>
    <scope>NUCLEOTIDE SEQUENCE [LARGE SCALE GENOMIC DNA]</scope>
    <source>
        <strain evidence="3">DSM 10014</strain>
    </source>
</reference>
<dbReference type="GeneID" id="94019359"/>
<evidence type="ECO:0008006" key="4">
    <source>
        <dbReference type="Google" id="ProtNLM"/>
    </source>
</evidence>
<feature type="compositionally biased region" description="Polar residues" evidence="1">
    <location>
        <begin position="323"/>
        <end position="333"/>
    </location>
</feature>
<dbReference type="STRING" id="60137.SAMN04488041_10140"/>
<proteinExistence type="predicted"/>
<evidence type="ECO:0000313" key="3">
    <source>
        <dbReference type="Proteomes" id="UP000183076"/>
    </source>
</evidence>
<accession>A0A1H2Q322</accession>
<sequence>MIDTAVTLDTSFEDYSKSEWMDAVKQVAQNGGFYEALGSRHHAMFLEKSSTLLVSFETINGMRALSSMAHPLGWEMVRSEGWSHLCLASEGDTWFRDAPVYAFFDRLIDDGFFDGFDRVVFYGAGPGGYAAAAFSVAAPGAKVVAIQPQATLDPSVTEWDDRFVEMRRTDFTSRFGYAPDMLDAAEAAFVIYDPTVPLDAMHASLFTRPNVTKLRMRRMGTALQSKLLELDQFENLLTLAADGELTIESFARIARARRDHRPYLKGLLAALEREQRDPLTLTLCNFVTGHMSAPRFVRRKKQLEAELALRVAQENGTAEEQDTPSQDAAKTTG</sequence>
<evidence type="ECO:0000256" key="1">
    <source>
        <dbReference type="SAM" id="MobiDB-lite"/>
    </source>
</evidence>
<dbReference type="Proteomes" id="UP000183076">
    <property type="component" value="Unassembled WGS sequence"/>
</dbReference>
<dbReference type="AlphaFoldDB" id="A0A1H2Q322"/>
<protein>
    <recommendedName>
        <fullName evidence="4">Phosphoadenosine phosphosulfate reductase</fullName>
    </recommendedName>
</protein>
<gene>
    <name evidence="2" type="ORF">SAMN04488041_10140</name>
</gene>
<feature type="region of interest" description="Disordered" evidence="1">
    <location>
        <begin position="312"/>
        <end position="333"/>
    </location>
</feature>
<organism evidence="2 3">
    <name type="scientific">Sulfitobacter pontiacus</name>
    <dbReference type="NCBI Taxonomy" id="60137"/>
    <lineage>
        <taxon>Bacteria</taxon>
        <taxon>Pseudomonadati</taxon>
        <taxon>Pseudomonadota</taxon>
        <taxon>Alphaproteobacteria</taxon>
        <taxon>Rhodobacterales</taxon>
        <taxon>Roseobacteraceae</taxon>
        <taxon>Sulfitobacter</taxon>
    </lineage>
</organism>
<dbReference type="RefSeq" id="WP_074634392.1">
    <property type="nucleotide sequence ID" value="NZ_CP160849.1"/>
</dbReference>
<evidence type="ECO:0000313" key="2">
    <source>
        <dbReference type="EMBL" id="SDW00889.1"/>
    </source>
</evidence>